<comment type="subcellular location">
    <subcellularLocation>
        <location evidence="3 18">Cytoplasm</location>
    </subcellularLocation>
</comment>
<protein>
    <recommendedName>
        <fullName evidence="6 18">D-alanine--D-alanine ligase</fullName>
        <ecNumber evidence="6 18">6.3.2.4</ecNumber>
    </recommendedName>
    <alternativeName>
        <fullName evidence="18">D-Ala-D-Ala ligase</fullName>
    </alternativeName>
    <alternativeName>
        <fullName evidence="18">D-alanylalanine synthetase</fullName>
    </alternativeName>
</protein>
<keyword evidence="16 18" id="KW-0961">Cell wall biogenesis/degradation</keyword>
<gene>
    <name evidence="23" type="primary">ddlB</name>
    <name evidence="18" type="synonym">ddl</name>
    <name evidence="23" type="ORF">ERCISPPS3390_386</name>
</gene>
<dbReference type="GO" id="GO:0071555">
    <property type="term" value="P:cell wall organization"/>
    <property type="evidence" value="ECO:0007669"/>
    <property type="project" value="UniProtKB-KW"/>
</dbReference>
<sequence length="306" mass="33128">MVGKVAVLMGGCSSEREISLLSGQAVLNGLRDIGFDAHPVDTSAFPIFQLKQEGFIKAFIALHGRGGEDGTIQAILEYLSIPYTGSGVLASSLSIDKIQSKYLWKGYGLSTCPFISLNQSQMNKNLSHQVKKNLSHLGLPVFVKPNRAGSSLGVSRVNYMSDLEPALIKAFHYDQEILIETFLSGNEYTIGVIGTTVLPSIRIQCSREFYSYHAKYIANDTKYFCPSGLSVKKEEDLKSLSLAAWNALGCVGCGRIDVMADSAGRFYLLEVNTSPGMSSHSLVPIAAKKAGISFSELVGRILDLAN</sequence>
<evidence type="ECO:0000256" key="15">
    <source>
        <dbReference type="ARBA" id="ARBA00023211"/>
    </source>
</evidence>
<evidence type="ECO:0000256" key="21">
    <source>
        <dbReference type="PROSITE-ProRule" id="PRU00409"/>
    </source>
</evidence>
<dbReference type="PROSITE" id="PS00843">
    <property type="entry name" value="DALA_DALA_LIGASE_1"/>
    <property type="match status" value="1"/>
</dbReference>
<organism evidence="23 24">
    <name type="scientific">Candidatus Erwinia haradaeae</name>
    <dbReference type="NCBI Taxonomy" id="1922217"/>
    <lineage>
        <taxon>Bacteria</taxon>
        <taxon>Pseudomonadati</taxon>
        <taxon>Pseudomonadota</taxon>
        <taxon>Gammaproteobacteria</taxon>
        <taxon>Enterobacterales</taxon>
        <taxon>Erwiniaceae</taxon>
        <taxon>Erwinia</taxon>
    </lineage>
</organism>
<dbReference type="EC" id="6.3.2.4" evidence="6 18"/>
<feature type="domain" description="ATP-grasp" evidence="22">
    <location>
        <begin position="101"/>
        <end position="303"/>
    </location>
</feature>
<comment type="similarity">
    <text evidence="5 18">Belongs to the D-alanine--D-alanine ligase family.</text>
</comment>
<evidence type="ECO:0000256" key="19">
    <source>
        <dbReference type="PIRSR" id="PIRSR039102-1"/>
    </source>
</evidence>
<keyword evidence="14 18" id="KW-0573">Peptidoglycan synthesis</keyword>
<dbReference type="AlphaFoldDB" id="A0A451D4K4"/>
<dbReference type="Gene3D" id="3.40.50.20">
    <property type="match status" value="1"/>
</dbReference>
<keyword evidence="13 18" id="KW-0133">Cell shape</keyword>
<dbReference type="InterPro" id="IPR011127">
    <property type="entry name" value="Dala_Dala_lig_N"/>
</dbReference>
<comment type="pathway">
    <text evidence="4 18">Cell wall biogenesis; peptidoglycan biosynthesis.</text>
</comment>
<dbReference type="PIRSF" id="PIRSF039102">
    <property type="entry name" value="Ddl/VanB"/>
    <property type="match status" value="1"/>
</dbReference>
<evidence type="ECO:0000256" key="8">
    <source>
        <dbReference type="ARBA" id="ARBA00022598"/>
    </source>
</evidence>
<evidence type="ECO:0000256" key="17">
    <source>
        <dbReference type="ARBA" id="ARBA00047614"/>
    </source>
</evidence>
<dbReference type="Gene3D" id="3.30.1490.20">
    <property type="entry name" value="ATP-grasp fold, A domain"/>
    <property type="match status" value="1"/>
</dbReference>
<dbReference type="Proteomes" id="UP000294338">
    <property type="component" value="Chromosome 1"/>
</dbReference>
<dbReference type="Gene3D" id="3.30.470.20">
    <property type="entry name" value="ATP-grasp fold, B domain"/>
    <property type="match status" value="1"/>
</dbReference>
<comment type="cofactor">
    <cofactor evidence="20">
        <name>Mg(2+)</name>
        <dbReference type="ChEBI" id="CHEBI:18420"/>
    </cofactor>
    <cofactor evidence="20">
        <name>Mn(2+)</name>
        <dbReference type="ChEBI" id="CHEBI:29035"/>
    </cofactor>
    <text evidence="20">Binds 2 magnesium or manganese ions per subunit.</text>
</comment>
<evidence type="ECO:0000256" key="5">
    <source>
        <dbReference type="ARBA" id="ARBA00010871"/>
    </source>
</evidence>
<keyword evidence="8 18" id="KW-0436">Ligase</keyword>
<name>A0A451D4K4_9GAMM</name>
<dbReference type="InterPro" id="IPR013815">
    <property type="entry name" value="ATP_grasp_subdomain_1"/>
</dbReference>
<evidence type="ECO:0000256" key="6">
    <source>
        <dbReference type="ARBA" id="ARBA00012216"/>
    </source>
</evidence>
<comment type="function">
    <text evidence="2 18">Cell wall formation.</text>
</comment>
<feature type="binding site" evidence="20">
    <location>
        <position position="270"/>
    </location>
    <ligand>
        <name>Mg(2+)</name>
        <dbReference type="ChEBI" id="CHEBI:18420"/>
        <label>1</label>
    </ligand>
</feature>
<evidence type="ECO:0000313" key="23">
    <source>
        <dbReference type="EMBL" id="VFP80516.1"/>
    </source>
</evidence>
<dbReference type="SUPFAM" id="SSF52440">
    <property type="entry name" value="PreATP-grasp domain"/>
    <property type="match status" value="1"/>
</dbReference>
<dbReference type="GO" id="GO:0005829">
    <property type="term" value="C:cytosol"/>
    <property type="evidence" value="ECO:0007669"/>
    <property type="project" value="TreeGrafter"/>
</dbReference>
<evidence type="ECO:0000313" key="24">
    <source>
        <dbReference type="Proteomes" id="UP000294338"/>
    </source>
</evidence>
<evidence type="ECO:0000256" key="7">
    <source>
        <dbReference type="ARBA" id="ARBA00022490"/>
    </source>
</evidence>
<dbReference type="InterPro" id="IPR005905">
    <property type="entry name" value="D_ala_D_ala"/>
</dbReference>
<dbReference type="RefSeq" id="WP_197095157.1">
    <property type="nucleotide sequence ID" value="NZ_LR217705.1"/>
</dbReference>
<dbReference type="GO" id="GO:0008716">
    <property type="term" value="F:D-alanine-D-alanine ligase activity"/>
    <property type="evidence" value="ECO:0007669"/>
    <property type="project" value="UniProtKB-UniRule"/>
</dbReference>
<keyword evidence="15 20" id="KW-0464">Manganese</keyword>
<keyword evidence="10 21" id="KW-0547">Nucleotide-binding</keyword>
<dbReference type="GO" id="GO:0009252">
    <property type="term" value="P:peptidoglycan biosynthetic process"/>
    <property type="evidence" value="ECO:0007669"/>
    <property type="project" value="UniProtKB-UniRule"/>
</dbReference>
<evidence type="ECO:0000256" key="3">
    <source>
        <dbReference type="ARBA" id="ARBA00004496"/>
    </source>
</evidence>
<dbReference type="EMBL" id="LR217705">
    <property type="protein sequence ID" value="VFP80516.1"/>
    <property type="molecule type" value="Genomic_DNA"/>
</dbReference>
<feature type="active site" evidence="19">
    <location>
        <position position="281"/>
    </location>
</feature>
<reference evidence="23 24" key="1">
    <citation type="submission" date="2019-02" db="EMBL/GenBank/DDBJ databases">
        <authorList>
            <person name="Manzano-Marin A."/>
            <person name="Manzano-Marin A."/>
        </authorList>
    </citation>
    <scope>NUCLEOTIDE SEQUENCE [LARGE SCALE GENOMIC DNA]</scope>
    <source>
        <strain evidence="23 24">ErCisplendens/pseudotsugae</strain>
    </source>
</reference>
<evidence type="ECO:0000256" key="14">
    <source>
        <dbReference type="ARBA" id="ARBA00022984"/>
    </source>
</evidence>
<dbReference type="PANTHER" id="PTHR23132">
    <property type="entry name" value="D-ALANINE--D-ALANINE LIGASE"/>
    <property type="match status" value="1"/>
</dbReference>
<accession>A0A451D4K4</accession>
<feature type="binding site" evidence="20">
    <location>
        <position position="257"/>
    </location>
    <ligand>
        <name>Mg(2+)</name>
        <dbReference type="ChEBI" id="CHEBI:18420"/>
        <label>1</label>
    </ligand>
</feature>
<evidence type="ECO:0000256" key="4">
    <source>
        <dbReference type="ARBA" id="ARBA00004752"/>
    </source>
</evidence>
<keyword evidence="12 20" id="KW-0460">Magnesium</keyword>
<keyword evidence="9 20" id="KW-0479">Metal-binding</keyword>
<feature type="active site" evidence="19">
    <location>
        <position position="150"/>
    </location>
</feature>
<dbReference type="InterPro" id="IPR011095">
    <property type="entry name" value="Dala_Dala_lig_C"/>
</dbReference>
<dbReference type="UniPathway" id="UPA00219"/>
<evidence type="ECO:0000256" key="10">
    <source>
        <dbReference type="ARBA" id="ARBA00022741"/>
    </source>
</evidence>
<dbReference type="FunFam" id="3.30.470.20:FF:000008">
    <property type="entry name" value="D-alanine--D-alanine ligase"/>
    <property type="match status" value="1"/>
</dbReference>
<dbReference type="NCBIfam" id="NF002378">
    <property type="entry name" value="PRK01372.1"/>
    <property type="match status" value="1"/>
</dbReference>
<comment type="cofactor">
    <cofactor evidence="1">
        <name>Mn(2+)</name>
        <dbReference type="ChEBI" id="CHEBI:29035"/>
    </cofactor>
</comment>
<evidence type="ECO:0000256" key="11">
    <source>
        <dbReference type="ARBA" id="ARBA00022840"/>
    </source>
</evidence>
<evidence type="ECO:0000256" key="16">
    <source>
        <dbReference type="ARBA" id="ARBA00023316"/>
    </source>
</evidence>
<evidence type="ECO:0000259" key="22">
    <source>
        <dbReference type="PROSITE" id="PS50975"/>
    </source>
</evidence>
<dbReference type="NCBIfam" id="TIGR01205">
    <property type="entry name" value="D_ala_D_alaTIGR"/>
    <property type="match status" value="1"/>
</dbReference>
<dbReference type="InterPro" id="IPR016185">
    <property type="entry name" value="PreATP-grasp_dom_sf"/>
</dbReference>
<dbReference type="GO" id="GO:0008360">
    <property type="term" value="P:regulation of cell shape"/>
    <property type="evidence" value="ECO:0007669"/>
    <property type="project" value="UniProtKB-KW"/>
</dbReference>
<dbReference type="Pfam" id="PF07478">
    <property type="entry name" value="Dala_Dala_lig_C"/>
    <property type="match status" value="1"/>
</dbReference>
<dbReference type="PROSITE" id="PS00844">
    <property type="entry name" value="DALA_DALA_LIGASE_2"/>
    <property type="match status" value="1"/>
</dbReference>
<evidence type="ECO:0000256" key="1">
    <source>
        <dbReference type="ARBA" id="ARBA00001936"/>
    </source>
</evidence>
<evidence type="ECO:0000256" key="9">
    <source>
        <dbReference type="ARBA" id="ARBA00022723"/>
    </source>
</evidence>
<keyword evidence="7 18" id="KW-0963">Cytoplasm</keyword>
<evidence type="ECO:0000256" key="20">
    <source>
        <dbReference type="PIRSR" id="PIRSR039102-3"/>
    </source>
</evidence>
<evidence type="ECO:0000256" key="12">
    <source>
        <dbReference type="ARBA" id="ARBA00022842"/>
    </source>
</evidence>
<feature type="binding site" evidence="20">
    <location>
        <position position="270"/>
    </location>
    <ligand>
        <name>Mg(2+)</name>
        <dbReference type="ChEBI" id="CHEBI:18420"/>
        <label>2</label>
    </ligand>
</feature>
<dbReference type="InterPro" id="IPR000291">
    <property type="entry name" value="D-Ala_lig_Van_CS"/>
</dbReference>
<feature type="active site" evidence="19">
    <location>
        <position position="15"/>
    </location>
</feature>
<proteinExistence type="inferred from homology"/>
<dbReference type="Pfam" id="PF01820">
    <property type="entry name" value="Dala_Dala_lig_N"/>
    <property type="match status" value="1"/>
</dbReference>
<evidence type="ECO:0000256" key="2">
    <source>
        <dbReference type="ARBA" id="ARBA00003921"/>
    </source>
</evidence>
<dbReference type="GO" id="GO:0005524">
    <property type="term" value="F:ATP binding"/>
    <property type="evidence" value="ECO:0007669"/>
    <property type="project" value="UniProtKB-UniRule"/>
</dbReference>
<dbReference type="HAMAP" id="MF_00047">
    <property type="entry name" value="Dala_Dala_lig"/>
    <property type="match status" value="1"/>
</dbReference>
<keyword evidence="11 21" id="KW-0067">ATP-binding</keyword>
<dbReference type="InterPro" id="IPR011761">
    <property type="entry name" value="ATP-grasp"/>
</dbReference>
<dbReference type="FunFam" id="3.40.50.20:FF:000013">
    <property type="entry name" value="D-alanine--D-alanine ligase"/>
    <property type="match status" value="1"/>
</dbReference>
<dbReference type="PROSITE" id="PS50975">
    <property type="entry name" value="ATP_GRASP"/>
    <property type="match status" value="1"/>
</dbReference>
<evidence type="ECO:0000256" key="13">
    <source>
        <dbReference type="ARBA" id="ARBA00022960"/>
    </source>
</evidence>
<feature type="binding site" evidence="20">
    <location>
        <position position="272"/>
    </location>
    <ligand>
        <name>Mg(2+)</name>
        <dbReference type="ChEBI" id="CHEBI:18420"/>
        <label>2</label>
    </ligand>
</feature>
<dbReference type="SUPFAM" id="SSF56059">
    <property type="entry name" value="Glutathione synthetase ATP-binding domain-like"/>
    <property type="match status" value="1"/>
</dbReference>
<evidence type="ECO:0000256" key="18">
    <source>
        <dbReference type="HAMAP-Rule" id="MF_00047"/>
    </source>
</evidence>
<dbReference type="PANTHER" id="PTHR23132:SF23">
    <property type="entry name" value="D-ALANINE--D-ALANINE LIGASE B"/>
    <property type="match status" value="1"/>
</dbReference>
<comment type="catalytic activity">
    <reaction evidence="17 18">
        <text>2 D-alanine + ATP = D-alanyl-D-alanine + ADP + phosphate + H(+)</text>
        <dbReference type="Rhea" id="RHEA:11224"/>
        <dbReference type="ChEBI" id="CHEBI:15378"/>
        <dbReference type="ChEBI" id="CHEBI:30616"/>
        <dbReference type="ChEBI" id="CHEBI:43474"/>
        <dbReference type="ChEBI" id="CHEBI:57416"/>
        <dbReference type="ChEBI" id="CHEBI:57822"/>
        <dbReference type="ChEBI" id="CHEBI:456216"/>
        <dbReference type="EC" id="6.3.2.4"/>
    </reaction>
</comment>
<dbReference type="GO" id="GO:0046872">
    <property type="term" value="F:metal ion binding"/>
    <property type="evidence" value="ECO:0007669"/>
    <property type="project" value="UniProtKB-KW"/>
</dbReference>